<dbReference type="Proteomes" id="UP000664109">
    <property type="component" value="Unassembled WGS sequence"/>
</dbReference>
<keyword evidence="2" id="KW-1185">Reference proteome</keyword>
<evidence type="ECO:0000313" key="1">
    <source>
        <dbReference type="EMBL" id="MBM9617902.1"/>
    </source>
</evidence>
<gene>
    <name evidence="1" type="ORF">JE024_03945</name>
</gene>
<dbReference type="RefSeq" id="WP_205372230.1">
    <property type="nucleotide sequence ID" value="NZ_JAFEJA010000001.1"/>
</dbReference>
<dbReference type="InterPro" id="IPR007612">
    <property type="entry name" value="LOR"/>
</dbReference>
<evidence type="ECO:0000313" key="2">
    <source>
        <dbReference type="Proteomes" id="UP000664109"/>
    </source>
</evidence>
<name>A0ABS2UK38_9ACTN</name>
<dbReference type="EMBL" id="JAFEJA010000001">
    <property type="protein sequence ID" value="MBM9617902.1"/>
    <property type="molecule type" value="Genomic_DNA"/>
</dbReference>
<comment type="caution">
    <text evidence="1">The sequence shown here is derived from an EMBL/GenBank/DDBJ whole genome shotgun (WGS) entry which is preliminary data.</text>
</comment>
<accession>A0ABS2UK38</accession>
<reference evidence="1 2" key="1">
    <citation type="journal article" date="2016" name="Arch. Microbiol.">
        <title>Streptomyces zhihengii sp. nov., isolated from rhizospheric soil of Psammosilene tunicoides.</title>
        <authorList>
            <person name="Huang M.J."/>
            <person name="Fei J.J."/>
            <person name="Salam N."/>
            <person name="Kim C.J."/>
            <person name="Hozzein W.N."/>
            <person name="Xiao M."/>
            <person name="Huang H.Q."/>
            <person name="Li W.J."/>
        </authorList>
    </citation>
    <scope>NUCLEOTIDE SEQUENCE [LARGE SCALE GENOMIC DNA]</scope>
    <source>
        <strain evidence="1 2">YIM T102</strain>
    </source>
</reference>
<dbReference type="Pfam" id="PF04525">
    <property type="entry name" value="LOR"/>
    <property type="match status" value="1"/>
</dbReference>
<protein>
    <submittedName>
        <fullName evidence="1">Uncharacterized protein</fullName>
    </submittedName>
</protein>
<organism evidence="1 2">
    <name type="scientific">Streptomyces zhihengii</name>
    <dbReference type="NCBI Taxonomy" id="1818004"/>
    <lineage>
        <taxon>Bacteria</taxon>
        <taxon>Bacillati</taxon>
        <taxon>Actinomycetota</taxon>
        <taxon>Actinomycetes</taxon>
        <taxon>Kitasatosporales</taxon>
        <taxon>Streptomycetaceae</taxon>
        <taxon>Streptomyces</taxon>
    </lineage>
</organism>
<sequence>MDTTQLQAQESFTVRRRTTLAVKRYSVTSARPDGSAGETVAFAEQKALTATERTTVWTDESRDRVLCTFEAGQALDLGAVYTVRDEEGNALGTFHEKPVASLLRTTWVLGRPGHGDLTGRERNAAVAVLRRVWDFLPFTDFVPFVWPHHFDFTEGADGGKRGMTVDKRFGLRARYVIRLTGPGLDRRLAIAQAVALDALRSD</sequence>
<proteinExistence type="predicted"/>